<dbReference type="AlphaFoldDB" id="A0A941B8R8"/>
<comment type="similarity">
    <text evidence="5">Belongs to the creatininase superfamily.</text>
</comment>
<dbReference type="Gene3D" id="3.40.50.10310">
    <property type="entry name" value="Creatininase"/>
    <property type="match status" value="1"/>
</dbReference>
<dbReference type="GO" id="GO:0016811">
    <property type="term" value="F:hydrolase activity, acting on carbon-nitrogen (but not peptide) bonds, in linear amides"/>
    <property type="evidence" value="ECO:0007669"/>
    <property type="project" value="TreeGrafter"/>
</dbReference>
<dbReference type="InterPro" id="IPR024087">
    <property type="entry name" value="Creatininase-like_sf"/>
</dbReference>
<evidence type="ECO:0000313" key="7">
    <source>
        <dbReference type="Proteomes" id="UP000677413"/>
    </source>
</evidence>
<dbReference type="RefSeq" id="WP_210882944.1">
    <property type="nucleotide sequence ID" value="NZ_JAGPYQ010000001.1"/>
</dbReference>
<evidence type="ECO:0000313" key="6">
    <source>
        <dbReference type="EMBL" id="MBQ0849298.1"/>
    </source>
</evidence>
<dbReference type="GO" id="GO:0009231">
    <property type="term" value="P:riboflavin biosynthetic process"/>
    <property type="evidence" value="ECO:0007669"/>
    <property type="project" value="TreeGrafter"/>
</dbReference>
<evidence type="ECO:0000256" key="5">
    <source>
        <dbReference type="ARBA" id="ARBA00024029"/>
    </source>
</evidence>
<dbReference type="PANTHER" id="PTHR35005">
    <property type="entry name" value="3-DEHYDRO-SCYLLO-INOSOSE HYDROLASE"/>
    <property type="match status" value="1"/>
</dbReference>
<gene>
    <name evidence="6" type="ORF">J8N05_13905</name>
</gene>
<name>A0A941B8R8_9ACTN</name>
<evidence type="ECO:0000256" key="1">
    <source>
        <dbReference type="ARBA" id="ARBA00001947"/>
    </source>
</evidence>
<reference evidence="6 7" key="1">
    <citation type="submission" date="2021-04" db="EMBL/GenBank/DDBJ databases">
        <authorList>
            <person name="Tang X."/>
            <person name="Zhou X."/>
            <person name="Chen X."/>
            <person name="Cernava T."/>
            <person name="Zhang C."/>
        </authorList>
    </citation>
    <scope>NUCLEOTIDE SEQUENCE [LARGE SCALE GENOMIC DNA]</scope>
    <source>
        <strain evidence="6 7">BH-SS-21</strain>
    </source>
</reference>
<dbReference type="SUPFAM" id="SSF102215">
    <property type="entry name" value="Creatininase"/>
    <property type="match status" value="1"/>
</dbReference>
<comment type="caution">
    <text evidence="6">The sequence shown here is derived from an EMBL/GenBank/DDBJ whole genome shotgun (WGS) entry which is preliminary data.</text>
</comment>
<keyword evidence="4" id="KW-0862">Zinc</keyword>
<organism evidence="6 7">
    <name type="scientific">Streptomyces liliiviolaceus</name>
    <dbReference type="NCBI Taxonomy" id="2823109"/>
    <lineage>
        <taxon>Bacteria</taxon>
        <taxon>Bacillati</taxon>
        <taxon>Actinomycetota</taxon>
        <taxon>Actinomycetes</taxon>
        <taxon>Kitasatosporales</taxon>
        <taxon>Streptomycetaceae</taxon>
        <taxon>Streptomyces</taxon>
    </lineage>
</organism>
<keyword evidence="2" id="KW-0479">Metal-binding</keyword>
<dbReference type="PANTHER" id="PTHR35005:SF1">
    <property type="entry name" value="2-AMINO-5-FORMYLAMINO-6-RIBOSYLAMINOPYRIMIDIN-4(3H)-ONE 5'-MONOPHOSPHATE DEFORMYLASE"/>
    <property type="match status" value="1"/>
</dbReference>
<proteinExistence type="inferred from homology"/>
<keyword evidence="7" id="KW-1185">Reference proteome</keyword>
<keyword evidence="3" id="KW-0378">Hydrolase</keyword>
<protein>
    <submittedName>
        <fullName evidence="6">Creatininase family protein</fullName>
    </submittedName>
</protein>
<dbReference type="GO" id="GO:0046872">
    <property type="term" value="F:metal ion binding"/>
    <property type="evidence" value="ECO:0007669"/>
    <property type="project" value="UniProtKB-KW"/>
</dbReference>
<dbReference type="InterPro" id="IPR003785">
    <property type="entry name" value="Creatininase/forma_Hydrolase"/>
</dbReference>
<dbReference type="EMBL" id="JAGPYQ010000001">
    <property type="protein sequence ID" value="MBQ0849298.1"/>
    <property type="molecule type" value="Genomic_DNA"/>
</dbReference>
<dbReference type="Proteomes" id="UP000677413">
    <property type="component" value="Unassembled WGS sequence"/>
</dbReference>
<accession>A0A941B8R8</accession>
<comment type="cofactor">
    <cofactor evidence="1">
        <name>Zn(2+)</name>
        <dbReference type="ChEBI" id="CHEBI:29105"/>
    </cofactor>
</comment>
<dbReference type="Pfam" id="PF02633">
    <property type="entry name" value="Creatininase"/>
    <property type="match status" value="1"/>
</dbReference>
<evidence type="ECO:0000256" key="3">
    <source>
        <dbReference type="ARBA" id="ARBA00022801"/>
    </source>
</evidence>
<evidence type="ECO:0000256" key="4">
    <source>
        <dbReference type="ARBA" id="ARBA00022833"/>
    </source>
</evidence>
<sequence length="268" mass="28309">MNDDSTRMWADLTTEDVAGLAKDRTVVVQPIGAVEQHGAHLPLITDALTAETIARTAVRRLGPDSGTWVLPTLHYGKSTEHLGRAGTIAMSTNTLLSVCLDLGESLAAGGVRKLVFVNGHGGQPSLLDVVSRDIRHRFGLEVFSIMPSRFALPDTVEDPDPFGIHGGFLETSLVMAIAPELVKQDKAVADGLTVGAFYRAQKHLTLEGVVPTAWLIDDVSASGVVGDPTGANADTGRLLLEHWSGLLAEALTEVRDFAFPALGGTTAA</sequence>
<evidence type="ECO:0000256" key="2">
    <source>
        <dbReference type="ARBA" id="ARBA00022723"/>
    </source>
</evidence>